<dbReference type="InterPro" id="IPR003959">
    <property type="entry name" value="ATPase_AAA_core"/>
</dbReference>
<dbReference type="InterPro" id="IPR027417">
    <property type="entry name" value="P-loop_NTPase"/>
</dbReference>
<dbReference type="Gene3D" id="3.40.50.300">
    <property type="entry name" value="P-loop containing nucleotide triphosphate hydrolases"/>
    <property type="match status" value="1"/>
</dbReference>
<evidence type="ECO:0000259" key="5">
    <source>
        <dbReference type="SMART" id="SM01086"/>
    </source>
</evidence>
<accession>A0A401FQM4</accession>
<dbReference type="InterPro" id="IPR003593">
    <property type="entry name" value="AAA+_ATPase"/>
</dbReference>
<dbReference type="PANTHER" id="PTHR48102:SF7">
    <property type="entry name" value="ATP-DEPENDENT CLP PROTEASE ATP-BINDING SUBUNIT CLPX-LIKE, MITOCHONDRIAL"/>
    <property type="match status" value="1"/>
</dbReference>
<comment type="caution">
    <text evidence="6">The sequence shown here is derived from an EMBL/GenBank/DDBJ whole genome shotgun (WGS) entry which is preliminary data.</text>
</comment>
<evidence type="ECO:0000256" key="3">
    <source>
        <dbReference type="ARBA" id="ARBA00023186"/>
    </source>
</evidence>
<evidence type="ECO:0000256" key="1">
    <source>
        <dbReference type="ARBA" id="ARBA00022741"/>
    </source>
</evidence>
<sequence>MQTHNEKIPDPKEIEKEISEFLSKKFGGEVKIVSPVSLPETCPQDASNPANDPKRGISFDLKPEELIAYLDQYIVRQDSAKAVLATKICTHFNRIRRSESDPDAENHLVGSIKNNILIIGPTGVGKTYMIRLIARKIGVPFVKGDATKFSETGYVGGDVEDLVRDLVREADDDMKLARYGIIYIDEIDKIASSRNLIGADISRTGVQRALLKPMEETEVELKVPHDPISMIQEIDRFRKTGKRETHTLNTKNILFIMSGAFADLAEIIDKRLTSQGIGFGARLKDAKKRTDILKQVRSEDLIGFGFESEFVGRLPVHAVLEELTESDLFQILKNPNNPVILGKKLDFAAYGIRIKFEDKVLRMLARQAYQEHTGARGLVSAIERALLPFEKSLPSSKATRLPVTEALLRFPEKHLEEIIATPDNPALHETFERLMRDEKAFIKAHVAANKKNLTEKHNLTLTPSRIDIVSDFYCHHIMDTEQVIRKIKSYSDAIKKLELFFYKSHDINIVMEEEAIDYLIDQLVRSDITIESLYKKLSLDFEYGLKLVREKTGRNRFFITRKALLSPDEFIGNLLKNSLKTKP</sequence>
<gene>
    <name evidence="6" type="ORF">DENIS_0222</name>
</gene>
<dbReference type="SMART" id="SM01086">
    <property type="entry name" value="ClpB_D2-small"/>
    <property type="match status" value="1"/>
</dbReference>
<proteinExistence type="predicted"/>
<keyword evidence="1" id="KW-0547">Nucleotide-binding</keyword>
<dbReference type="Gene3D" id="1.10.8.60">
    <property type="match status" value="1"/>
</dbReference>
<protein>
    <submittedName>
        <fullName evidence="6">ATPase</fullName>
    </submittedName>
</protein>
<dbReference type="Pfam" id="PF07724">
    <property type="entry name" value="AAA_2"/>
    <property type="match status" value="1"/>
</dbReference>
<keyword evidence="7" id="KW-1185">Reference proteome</keyword>
<dbReference type="EMBL" id="BEXT01000001">
    <property type="protein sequence ID" value="GBC59286.1"/>
    <property type="molecule type" value="Genomic_DNA"/>
</dbReference>
<keyword evidence="2" id="KW-0067">ATP-binding</keyword>
<evidence type="ECO:0000313" key="7">
    <source>
        <dbReference type="Proteomes" id="UP000288096"/>
    </source>
</evidence>
<keyword evidence="3" id="KW-0143">Chaperone</keyword>
<dbReference type="InterPro" id="IPR050052">
    <property type="entry name" value="ATP-dep_Clp_protease_ClpX"/>
</dbReference>
<dbReference type="Proteomes" id="UP000288096">
    <property type="component" value="Unassembled WGS sequence"/>
</dbReference>
<dbReference type="SMART" id="SM00382">
    <property type="entry name" value="AAA"/>
    <property type="match status" value="1"/>
</dbReference>
<feature type="domain" description="AAA+ ATPase" evidence="4">
    <location>
        <begin position="112"/>
        <end position="283"/>
    </location>
</feature>
<dbReference type="RefSeq" id="WP_124326808.1">
    <property type="nucleotide sequence ID" value="NZ_BEXT01000001.1"/>
</dbReference>
<evidence type="ECO:0000259" key="4">
    <source>
        <dbReference type="SMART" id="SM00382"/>
    </source>
</evidence>
<feature type="domain" description="Clp ATPase C-terminal" evidence="5">
    <location>
        <begin position="323"/>
        <end position="410"/>
    </location>
</feature>
<dbReference type="GO" id="GO:0051603">
    <property type="term" value="P:proteolysis involved in protein catabolic process"/>
    <property type="evidence" value="ECO:0007669"/>
    <property type="project" value="TreeGrafter"/>
</dbReference>
<dbReference type="GO" id="GO:0005524">
    <property type="term" value="F:ATP binding"/>
    <property type="evidence" value="ECO:0007669"/>
    <property type="project" value="UniProtKB-KW"/>
</dbReference>
<dbReference type="Pfam" id="PF10431">
    <property type="entry name" value="ClpB_D2-small"/>
    <property type="match status" value="1"/>
</dbReference>
<dbReference type="GO" id="GO:0016887">
    <property type="term" value="F:ATP hydrolysis activity"/>
    <property type="evidence" value="ECO:0007669"/>
    <property type="project" value="InterPro"/>
</dbReference>
<evidence type="ECO:0000313" key="6">
    <source>
        <dbReference type="EMBL" id="GBC59286.1"/>
    </source>
</evidence>
<dbReference type="InterPro" id="IPR019489">
    <property type="entry name" value="Clp_ATPase_C"/>
</dbReference>
<reference evidence="7" key="2">
    <citation type="submission" date="2019-01" db="EMBL/GenBank/DDBJ databases">
        <title>Genome sequence of Desulfonema ishimotonii strain Tokyo 01.</title>
        <authorList>
            <person name="Fukui M."/>
        </authorList>
    </citation>
    <scope>NUCLEOTIDE SEQUENCE [LARGE SCALE GENOMIC DNA]</scope>
    <source>
        <strain evidence="7">Tokyo 01</strain>
    </source>
</reference>
<dbReference type="OrthoDB" id="9804062at2"/>
<reference evidence="7" key="1">
    <citation type="submission" date="2017-11" db="EMBL/GenBank/DDBJ databases">
        <authorList>
            <person name="Watanabe M."/>
            <person name="Kojima H."/>
        </authorList>
    </citation>
    <scope>NUCLEOTIDE SEQUENCE [LARGE SCALE GENOMIC DNA]</scope>
    <source>
        <strain evidence="7">Tokyo 01</strain>
    </source>
</reference>
<dbReference type="PANTHER" id="PTHR48102">
    <property type="entry name" value="ATP-DEPENDENT CLP PROTEASE ATP-BINDING SUBUNIT CLPX-LIKE, MITOCHONDRIAL-RELATED"/>
    <property type="match status" value="1"/>
</dbReference>
<evidence type="ECO:0000256" key="2">
    <source>
        <dbReference type="ARBA" id="ARBA00022840"/>
    </source>
</evidence>
<organism evidence="6 7">
    <name type="scientific">Desulfonema ishimotonii</name>
    <dbReference type="NCBI Taxonomy" id="45657"/>
    <lineage>
        <taxon>Bacteria</taxon>
        <taxon>Pseudomonadati</taxon>
        <taxon>Thermodesulfobacteriota</taxon>
        <taxon>Desulfobacteria</taxon>
        <taxon>Desulfobacterales</taxon>
        <taxon>Desulfococcaceae</taxon>
        <taxon>Desulfonema</taxon>
    </lineage>
</organism>
<dbReference type="SUPFAM" id="SSF52540">
    <property type="entry name" value="P-loop containing nucleoside triphosphate hydrolases"/>
    <property type="match status" value="1"/>
</dbReference>
<dbReference type="AlphaFoldDB" id="A0A401FQM4"/>
<name>A0A401FQM4_9BACT</name>